<evidence type="ECO:0000256" key="4">
    <source>
        <dbReference type="ARBA" id="ARBA00017497"/>
    </source>
</evidence>
<dbReference type="PANTHER" id="PTHR13600">
    <property type="entry name" value="LEUCINE CARBOXYL METHYLTRANSFERASE"/>
    <property type="match status" value="1"/>
</dbReference>
<organism evidence="10 11">
    <name type="scientific">Caulochytrium protostelioides</name>
    <dbReference type="NCBI Taxonomy" id="1555241"/>
    <lineage>
        <taxon>Eukaryota</taxon>
        <taxon>Fungi</taxon>
        <taxon>Fungi incertae sedis</taxon>
        <taxon>Chytridiomycota</taxon>
        <taxon>Chytridiomycota incertae sedis</taxon>
        <taxon>Chytridiomycetes</taxon>
        <taxon>Caulochytriales</taxon>
        <taxon>Caulochytriaceae</taxon>
        <taxon>Caulochytrium</taxon>
    </lineage>
</organism>
<dbReference type="OrthoDB" id="203237at2759"/>
<dbReference type="EC" id="2.1.1.233" evidence="3 8"/>
<dbReference type="InterPro" id="IPR007213">
    <property type="entry name" value="Ppm1/Ppm2/Tcmp"/>
</dbReference>
<evidence type="ECO:0000256" key="1">
    <source>
        <dbReference type="ARBA" id="ARBA00000724"/>
    </source>
</evidence>
<evidence type="ECO:0000256" key="2">
    <source>
        <dbReference type="ARBA" id="ARBA00010703"/>
    </source>
</evidence>
<dbReference type="STRING" id="1555241.A0A4P9XAZ6"/>
<comment type="function">
    <text evidence="8">Methylates the carboxyl group of the C-terminal leucine residue of protein phosphatase 2A catalytic subunits to form alpha-leucine ester residues.</text>
</comment>
<keyword evidence="11" id="KW-1185">Reference proteome</keyword>
<dbReference type="PANTHER" id="PTHR13600:SF21">
    <property type="entry name" value="LEUCINE CARBOXYL METHYLTRANSFERASE 1"/>
    <property type="match status" value="1"/>
</dbReference>
<feature type="binding site" evidence="9">
    <location>
        <position position="91"/>
    </location>
    <ligand>
        <name>S-adenosyl-L-methionine</name>
        <dbReference type="ChEBI" id="CHEBI:59789"/>
    </ligand>
</feature>
<dbReference type="Gene3D" id="3.40.50.150">
    <property type="entry name" value="Vaccinia Virus protein VP39"/>
    <property type="match status" value="1"/>
</dbReference>
<sequence>MDPCHTVPLSQDEAVQGTNDDAAISRASAVTAGYMEDPYAKVFVKRPPRKPPLINRGTYTRTLVLDQLMDAFVARFHAEAPATPVQIVSLGAGSDTRFFRRAATWPQPFLYYEIDFPQITGRKGQTVARNRATAAHLPDYHVECGGLDLHTETYHLVSGDLRQWAAEIVPKLVAHGFDPARPTVYLSECVLVYMDAADANAILDWVTANAGTRAAFVVYEQIRPHDAFGQQMLANLQQRHLALPGLLGCDDLAAQQARFAERGWATVEALDMRQAWERLVPAEEKARVAKLEIFDEVEEWHLLMEHYAIVHAEYQR</sequence>
<name>A0A4P9XAZ6_9FUNG</name>
<keyword evidence="7 8" id="KW-0949">S-adenosyl-L-methionine</keyword>
<dbReference type="InterPro" id="IPR016651">
    <property type="entry name" value="LCMT1"/>
</dbReference>
<protein>
    <recommendedName>
        <fullName evidence="4 8">Leucine carboxyl methyltransferase 1</fullName>
        <ecNumber evidence="3 8">2.1.1.233</ecNumber>
    </recommendedName>
</protein>
<evidence type="ECO:0000256" key="3">
    <source>
        <dbReference type="ARBA" id="ARBA00012834"/>
    </source>
</evidence>
<dbReference type="InterPro" id="IPR029063">
    <property type="entry name" value="SAM-dependent_MTases_sf"/>
</dbReference>
<dbReference type="Pfam" id="PF04072">
    <property type="entry name" value="LCM"/>
    <property type="match status" value="1"/>
</dbReference>
<evidence type="ECO:0000313" key="11">
    <source>
        <dbReference type="Proteomes" id="UP000274922"/>
    </source>
</evidence>
<dbReference type="GO" id="GO:0018423">
    <property type="term" value="F:protein C-terminal leucine carboxyl O-methyltransferase activity"/>
    <property type="evidence" value="ECO:0007669"/>
    <property type="project" value="UniProtKB-EC"/>
</dbReference>
<gene>
    <name evidence="10" type="ORF">CXG81DRAFT_10697</name>
</gene>
<keyword evidence="5 8" id="KW-0489">Methyltransferase</keyword>
<evidence type="ECO:0000313" key="10">
    <source>
        <dbReference type="EMBL" id="RKP02532.1"/>
    </source>
</evidence>
<evidence type="ECO:0000256" key="7">
    <source>
        <dbReference type="ARBA" id="ARBA00022691"/>
    </source>
</evidence>
<reference evidence="11" key="1">
    <citation type="journal article" date="2018" name="Nat. Microbiol.">
        <title>Leveraging single-cell genomics to expand the fungal tree of life.</title>
        <authorList>
            <person name="Ahrendt S.R."/>
            <person name="Quandt C.A."/>
            <person name="Ciobanu D."/>
            <person name="Clum A."/>
            <person name="Salamov A."/>
            <person name="Andreopoulos B."/>
            <person name="Cheng J.F."/>
            <person name="Woyke T."/>
            <person name="Pelin A."/>
            <person name="Henrissat B."/>
            <person name="Reynolds N.K."/>
            <person name="Benny G.L."/>
            <person name="Smith M.E."/>
            <person name="James T.Y."/>
            <person name="Grigoriev I.V."/>
        </authorList>
    </citation>
    <scope>NUCLEOTIDE SEQUENCE [LARGE SCALE GENOMIC DNA]</scope>
    <source>
        <strain evidence="11">ATCC 52028</strain>
    </source>
</reference>
<evidence type="ECO:0000256" key="9">
    <source>
        <dbReference type="PIRSR" id="PIRSR016305-1"/>
    </source>
</evidence>
<comment type="catalytic activity">
    <reaction evidence="1 8">
        <text>[phosphatase 2A protein]-C-terminal L-leucine + S-adenosyl-L-methionine = [phosphatase 2A protein]-C-terminal L-leucine methyl ester + S-adenosyl-L-homocysteine</text>
        <dbReference type="Rhea" id="RHEA:48544"/>
        <dbReference type="Rhea" id="RHEA-COMP:12134"/>
        <dbReference type="Rhea" id="RHEA-COMP:12135"/>
        <dbReference type="ChEBI" id="CHEBI:57856"/>
        <dbReference type="ChEBI" id="CHEBI:59789"/>
        <dbReference type="ChEBI" id="CHEBI:90516"/>
        <dbReference type="ChEBI" id="CHEBI:90517"/>
        <dbReference type="EC" id="2.1.1.233"/>
    </reaction>
</comment>
<evidence type="ECO:0000256" key="5">
    <source>
        <dbReference type="ARBA" id="ARBA00022603"/>
    </source>
</evidence>
<feature type="binding site" evidence="9">
    <location>
        <begin position="160"/>
        <end position="161"/>
    </location>
    <ligand>
        <name>S-adenosyl-L-methionine</name>
        <dbReference type="ChEBI" id="CHEBI:59789"/>
    </ligand>
</feature>
<evidence type="ECO:0000256" key="6">
    <source>
        <dbReference type="ARBA" id="ARBA00022679"/>
    </source>
</evidence>
<dbReference type="PIRSF" id="PIRSF016305">
    <property type="entry name" value="LCM_mtfrase"/>
    <property type="match status" value="1"/>
</dbReference>
<dbReference type="Proteomes" id="UP000274922">
    <property type="component" value="Unassembled WGS sequence"/>
</dbReference>
<evidence type="ECO:0000256" key="8">
    <source>
        <dbReference type="PIRNR" id="PIRNR016305"/>
    </source>
</evidence>
<dbReference type="GO" id="GO:0032259">
    <property type="term" value="P:methylation"/>
    <property type="evidence" value="ECO:0007669"/>
    <property type="project" value="UniProtKB-KW"/>
</dbReference>
<accession>A0A4P9XAZ6</accession>
<dbReference type="AlphaFoldDB" id="A0A4P9XAZ6"/>
<dbReference type="SUPFAM" id="SSF53335">
    <property type="entry name" value="S-adenosyl-L-methionine-dependent methyltransferases"/>
    <property type="match status" value="1"/>
</dbReference>
<feature type="binding site" evidence="9">
    <location>
        <position position="188"/>
    </location>
    <ligand>
        <name>S-adenosyl-L-methionine</name>
        <dbReference type="ChEBI" id="CHEBI:59789"/>
    </ligand>
</feature>
<comment type="similarity">
    <text evidence="2 8">Belongs to the methyltransferase superfamily. LCMT family.</text>
</comment>
<proteinExistence type="inferred from homology"/>
<dbReference type="EMBL" id="ML014141">
    <property type="protein sequence ID" value="RKP02532.1"/>
    <property type="molecule type" value="Genomic_DNA"/>
</dbReference>
<feature type="binding site" evidence="9">
    <location>
        <position position="61"/>
    </location>
    <ligand>
        <name>S-adenosyl-L-methionine</name>
        <dbReference type="ChEBI" id="CHEBI:59789"/>
    </ligand>
</feature>
<keyword evidence="6 8" id="KW-0808">Transferase</keyword>